<reference evidence="3 4" key="1">
    <citation type="submission" date="2023-11" db="EMBL/GenBank/DDBJ databases">
        <authorList>
            <person name="Val-Calvo J."/>
            <person name="Scortti M."/>
            <person name="Vazquez-Boland J."/>
        </authorList>
    </citation>
    <scope>NUCLEOTIDE SEQUENCE [LARGE SCALE GENOMIC DNA]</scope>
    <source>
        <strain evidence="3 4">DSM 46662</strain>
    </source>
</reference>
<feature type="transmembrane region" description="Helical" evidence="2">
    <location>
        <begin position="236"/>
        <end position="256"/>
    </location>
</feature>
<keyword evidence="2" id="KW-1133">Transmembrane helix</keyword>
<keyword evidence="2" id="KW-0472">Membrane</keyword>
<evidence type="ECO:0000256" key="1">
    <source>
        <dbReference type="SAM" id="MobiDB-lite"/>
    </source>
</evidence>
<gene>
    <name evidence="3" type="ORF">ABEU19_000105</name>
</gene>
<dbReference type="EMBL" id="JBDLNU010000001">
    <property type="protein sequence ID" value="MFM1726667.1"/>
    <property type="molecule type" value="Genomic_DNA"/>
</dbReference>
<dbReference type="Pfam" id="PF09490">
    <property type="entry name" value="CbtA"/>
    <property type="match status" value="1"/>
</dbReference>
<feature type="transmembrane region" description="Helical" evidence="2">
    <location>
        <begin position="165"/>
        <end position="184"/>
    </location>
</feature>
<evidence type="ECO:0000313" key="3">
    <source>
        <dbReference type="EMBL" id="MFM1726667.1"/>
    </source>
</evidence>
<dbReference type="InterPro" id="IPR012666">
    <property type="entry name" value="CbtA_put"/>
</dbReference>
<feature type="transmembrane region" description="Helical" evidence="2">
    <location>
        <begin position="125"/>
        <end position="145"/>
    </location>
</feature>
<feature type="transmembrane region" description="Helical" evidence="2">
    <location>
        <begin position="12"/>
        <end position="35"/>
    </location>
</feature>
<protein>
    <submittedName>
        <fullName evidence="3">CbtA family protein</fullName>
    </submittedName>
</protein>
<name>A0ABW9FMB6_9NOCA</name>
<organism evidence="3 4">
    <name type="scientific">Prescottella soli</name>
    <dbReference type="NCBI Taxonomy" id="1543852"/>
    <lineage>
        <taxon>Bacteria</taxon>
        <taxon>Bacillati</taxon>
        <taxon>Actinomycetota</taxon>
        <taxon>Actinomycetes</taxon>
        <taxon>Mycobacteriales</taxon>
        <taxon>Nocardiaceae</taxon>
        <taxon>Prescottella</taxon>
    </lineage>
</organism>
<feature type="transmembrane region" description="Helical" evidence="2">
    <location>
        <begin position="92"/>
        <end position="113"/>
    </location>
</feature>
<feature type="transmembrane region" description="Helical" evidence="2">
    <location>
        <begin position="196"/>
        <end position="216"/>
    </location>
</feature>
<sequence length="266" mass="27656">MPLTTITESLKTLLLRGLLAGLIAGLLGGAVAFVVGEPHVQAAIEIEESAAAPEADHHAGEAAPHEHGSEAAEPEGHSHGDDALVSRTGQRFGLFLATGFAGLALGAIVAVVVHYARRFTALPGPLLAAGVAGCGWLAIEAVPFFKYPANPPAVGDPETINERTLLWLAAVILGLVAVAAAVYAGRLLKSQELVSARVIGQIAAFLVVVAVGYIALPGINEVGEDFPATLLWQFRISSLATQASLWLALGLAFAFLTERAQRRAIR</sequence>
<comment type="caution">
    <text evidence="3">The sequence shown here is derived from an EMBL/GenBank/DDBJ whole genome shotgun (WGS) entry which is preliminary data.</text>
</comment>
<feature type="region of interest" description="Disordered" evidence="1">
    <location>
        <begin position="51"/>
        <end position="83"/>
    </location>
</feature>
<accession>A0ABW9FMB6</accession>
<evidence type="ECO:0000313" key="4">
    <source>
        <dbReference type="Proteomes" id="UP001629744"/>
    </source>
</evidence>
<keyword evidence="2" id="KW-0812">Transmembrane</keyword>
<feature type="compositionally biased region" description="Basic and acidic residues" evidence="1">
    <location>
        <begin position="54"/>
        <end position="83"/>
    </location>
</feature>
<evidence type="ECO:0000256" key="2">
    <source>
        <dbReference type="SAM" id="Phobius"/>
    </source>
</evidence>
<dbReference type="RefSeq" id="WP_348610019.1">
    <property type="nucleotide sequence ID" value="NZ_CP157276.1"/>
</dbReference>
<proteinExistence type="predicted"/>
<dbReference type="Proteomes" id="UP001629744">
    <property type="component" value="Unassembled WGS sequence"/>
</dbReference>
<keyword evidence="4" id="KW-1185">Reference proteome</keyword>